<dbReference type="CDD" id="cd06225">
    <property type="entry name" value="HAMP"/>
    <property type="match status" value="1"/>
</dbReference>
<dbReference type="EMBL" id="CAJVAS010000004">
    <property type="protein sequence ID" value="CAG7610329.1"/>
    <property type="molecule type" value="Genomic_DNA"/>
</dbReference>
<evidence type="ECO:0000259" key="9">
    <source>
        <dbReference type="PROSITE" id="PS50885"/>
    </source>
</evidence>
<dbReference type="Pfam" id="PF00672">
    <property type="entry name" value="HAMP"/>
    <property type="match status" value="1"/>
</dbReference>
<dbReference type="GO" id="GO:0005886">
    <property type="term" value="C:plasma membrane"/>
    <property type="evidence" value="ECO:0007669"/>
    <property type="project" value="UniProtKB-SubCell"/>
</dbReference>
<evidence type="ECO:0000256" key="5">
    <source>
        <dbReference type="ARBA" id="ARBA00029447"/>
    </source>
</evidence>
<evidence type="ECO:0000256" key="7">
    <source>
        <dbReference type="SAM" id="Phobius"/>
    </source>
</evidence>
<keyword evidence="3 7" id="KW-0472">Membrane</keyword>
<keyword evidence="2" id="KW-1003">Cell membrane</keyword>
<evidence type="ECO:0000313" key="10">
    <source>
        <dbReference type="EMBL" id="CAG7610329.1"/>
    </source>
</evidence>
<evidence type="ECO:0000256" key="3">
    <source>
        <dbReference type="ARBA" id="ARBA00023136"/>
    </source>
</evidence>
<comment type="similarity">
    <text evidence="5">Belongs to the methyl-accepting chemotaxis (MCP) protein family.</text>
</comment>
<feature type="domain" description="HAMP" evidence="9">
    <location>
        <begin position="206"/>
        <end position="259"/>
    </location>
</feature>
<feature type="domain" description="Methyl-accepting transducer" evidence="8">
    <location>
        <begin position="278"/>
        <end position="528"/>
    </location>
</feature>
<dbReference type="RefSeq" id="WP_218091047.1">
    <property type="nucleotide sequence ID" value="NZ_CAJVAS010000004.1"/>
</dbReference>
<evidence type="ECO:0000256" key="6">
    <source>
        <dbReference type="PROSITE-ProRule" id="PRU00284"/>
    </source>
</evidence>
<dbReference type="InterPro" id="IPR003660">
    <property type="entry name" value="HAMP_dom"/>
</dbReference>
<dbReference type="Proteomes" id="UP000693672">
    <property type="component" value="Unassembled WGS sequence"/>
</dbReference>
<dbReference type="PROSITE" id="PS50885">
    <property type="entry name" value="HAMP"/>
    <property type="match status" value="1"/>
</dbReference>
<keyword evidence="7" id="KW-1133">Transmembrane helix</keyword>
<gene>
    <name evidence="10" type="ORF">PAESOLCIP111_01224</name>
</gene>
<evidence type="ECO:0000259" key="8">
    <source>
        <dbReference type="PROSITE" id="PS50111"/>
    </source>
</evidence>
<reference evidence="10" key="1">
    <citation type="submission" date="2021-06" db="EMBL/GenBank/DDBJ databases">
        <authorList>
            <person name="Criscuolo A."/>
        </authorList>
    </citation>
    <scope>NUCLEOTIDE SEQUENCE</scope>
    <source>
        <strain evidence="10">CIP111600</strain>
    </source>
</reference>
<dbReference type="SMART" id="SM00304">
    <property type="entry name" value="HAMP"/>
    <property type="match status" value="1"/>
</dbReference>
<dbReference type="GO" id="GO:0007165">
    <property type="term" value="P:signal transduction"/>
    <property type="evidence" value="ECO:0007669"/>
    <property type="project" value="UniProtKB-KW"/>
</dbReference>
<comment type="subcellular location">
    <subcellularLocation>
        <location evidence="1">Cell membrane</location>
    </subcellularLocation>
</comment>
<organism evidence="10 11">
    <name type="scientific">Paenibacillus solanacearum</name>
    <dbReference type="NCBI Taxonomy" id="2048548"/>
    <lineage>
        <taxon>Bacteria</taxon>
        <taxon>Bacillati</taxon>
        <taxon>Bacillota</taxon>
        <taxon>Bacilli</taxon>
        <taxon>Bacillales</taxon>
        <taxon>Paenibacillaceae</taxon>
        <taxon>Paenibacillus</taxon>
    </lineage>
</organism>
<dbReference type="AlphaFoldDB" id="A0A916JY85"/>
<dbReference type="PROSITE" id="PS50111">
    <property type="entry name" value="CHEMOTAXIS_TRANSDUC_2"/>
    <property type="match status" value="1"/>
</dbReference>
<dbReference type="PANTHER" id="PTHR32089">
    <property type="entry name" value="METHYL-ACCEPTING CHEMOTAXIS PROTEIN MCPB"/>
    <property type="match status" value="1"/>
</dbReference>
<evidence type="ECO:0008006" key="12">
    <source>
        <dbReference type="Google" id="ProtNLM"/>
    </source>
</evidence>
<comment type="caution">
    <text evidence="10">The sequence shown here is derived from an EMBL/GenBank/DDBJ whole genome shotgun (WGS) entry which is preliminary data.</text>
</comment>
<sequence>MGFTFKRSLGRKFFIVQIVAISLFGISSFIVGQGLGLIEKNLNQQNVLQSNLLEVSELLSLYQSKEIVLNDYVRTKDEKQFEQLQKLSRQFSDRLQPLMPTLTTSEQKQLYTRIVENDTKYNVMITETIVPSVRESNTKQQQLDALAEIRFNMLSAISGLLETEKKISGNGLDRNYSQLQGNSIILIVSIVTSSIVALTLVIMVSFNMQRSLKQVVRMADQIANKNLQLEDMDYFEDDEIGQLSKSMNRMKWTLRQMMEQMTNTSSIVADESKKLIRYTSFVGDGSREIAVTMQQLAGRSEDQAGSSTDLIDRMNHYSQQIVAVVHEKEQTSLHSKQMLSLTEKGSVHMVSSIEKMTAMDASISQSLTLVRGLDEKTEQISEIVKVIKGIANQTNLLALNASIEAAKAGENGRSFAVVASEVRKLSEQVHDSIGHITTIVEDLQGESKNAVASLESGYVTVTDGQRLVHTTSETFVQLKAEIDQIGLQIERMSVSLDDIMGQTTVIHKFLEDTTLLSEQSALGISQVSSTADQFHNSIEEVEKSVAFLDQEAGKLNVLINQFKA</sequence>
<protein>
    <recommendedName>
        <fullName evidence="12">Methyl-accepting chemotaxis protein</fullName>
    </recommendedName>
</protein>
<dbReference type="InterPro" id="IPR004089">
    <property type="entry name" value="MCPsignal_dom"/>
</dbReference>
<proteinExistence type="inferred from homology"/>
<accession>A0A916JY85</accession>
<feature type="transmembrane region" description="Helical" evidence="7">
    <location>
        <begin position="184"/>
        <end position="208"/>
    </location>
</feature>
<evidence type="ECO:0000313" key="11">
    <source>
        <dbReference type="Proteomes" id="UP000693672"/>
    </source>
</evidence>
<dbReference type="PANTHER" id="PTHR32089:SF112">
    <property type="entry name" value="LYSOZYME-LIKE PROTEIN-RELATED"/>
    <property type="match status" value="1"/>
</dbReference>
<keyword evidence="7" id="KW-0812">Transmembrane</keyword>
<evidence type="ECO:0000256" key="1">
    <source>
        <dbReference type="ARBA" id="ARBA00004236"/>
    </source>
</evidence>
<dbReference type="Pfam" id="PF00015">
    <property type="entry name" value="MCPsignal"/>
    <property type="match status" value="1"/>
</dbReference>
<keyword evidence="4 6" id="KW-0807">Transducer</keyword>
<evidence type="ECO:0000256" key="4">
    <source>
        <dbReference type="ARBA" id="ARBA00023224"/>
    </source>
</evidence>
<name>A0A916JY85_9BACL</name>
<keyword evidence="11" id="KW-1185">Reference proteome</keyword>
<dbReference type="SMART" id="SM00283">
    <property type="entry name" value="MA"/>
    <property type="match status" value="1"/>
</dbReference>
<evidence type="ECO:0000256" key="2">
    <source>
        <dbReference type="ARBA" id="ARBA00022475"/>
    </source>
</evidence>